<evidence type="ECO:0000256" key="1">
    <source>
        <dbReference type="SAM" id="MobiDB-lite"/>
    </source>
</evidence>
<reference evidence="3" key="1">
    <citation type="submission" date="2022-06" db="EMBL/GenBank/DDBJ databases">
        <title>Sequencing the genomes of 1000 actinobacteria strains.</title>
        <authorList>
            <person name="Klenk H.-P."/>
        </authorList>
    </citation>
    <scope>NUCLEOTIDE SEQUENCE</scope>
    <source>
        <strain evidence="3">DSM 46694</strain>
    </source>
</reference>
<dbReference type="RefSeq" id="WP_253740823.1">
    <property type="nucleotide sequence ID" value="NZ_BAABKA010000048.1"/>
</dbReference>
<dbReference type="Gene3D" id="3.40.50.1820">
    <property type="entry name" value="alpha/beta hydrolase"/>
    <property type="match status" value="1"/>
</dbReference>
<accession>A0A9X2GAY5</accession>
<protein>
    <submittedName>
        <fullName evidence="3">Pimeloyl-ACP methyl ester carboxylesterase</fullName>
    </submittedName>
</protein>
<dbReference type="InterPro" id="IPR029058">
    <property type="entry name" value="AB_hydrolase_fold"/>
</dbReference>
<dbReference type="GO" id="GO:0003824">
    <property type="term" value="F:catalytic activity"/>
    <property type="evidence" value="ECO:0007669"/>
    <property type="project" value="UniProtKB-ARBA"/>
</dbReference>
<dbReference type="SUPFAM" id="SSF53474">
    <property type="entry name" value="alpha/beta-Hydrolases"/>
    <property type="match status" value="1"/>
</dbReference>
<evidence type="ECO:0000313" key="3">
    <source>
        <dbReference type="EMBL" id="MCP2354335.1"/>
    </source>
</evidence>
<organism evidence="3 4">
    <name type="scientific">Nonomuraea thailandensis</name>
    <dbReference type="NCBI Taxonomy" id="1188745"/>
    <lineage>
        <taxon>Bacteria</taxon>
        <taxon>Bacillati</taxon>
        <taxon>Actinomycetota</taxon>
        <taxon>Actinomycetes</taxon>
        <taxon>Streptosporangiales</taxon>
        <taxon>Streptosporangiaceae</taxon>
        <taxon>Nonomuraea</taxon>
    </lineage>
</organism>
<keyword evidence="4" id="KW-1185">Reference proteome</keyword>
<dbReference type="InterPro" id="IPR000073">
    <property type="entry name" value="AB_hydrolase_1"/>
</dbReference>
<gene>
    <name evidence="3" type="ORF">HD597_001355</name>
</gene>
<dbReference type="Proteomes" id="UP001139648">
    <property type="component" value="Unassembled WGS sequence"/>
</dbReference>
<feature type="region of interest" description="Disordered" evidence="1">
    <location>
        <begin position="303"/>
        <end position="326"/>
    </location>
</feature>
<dbReference type="PANTHER" id="PTHR43433">
    <property type="entry name" value="HYDROLASE, ALPHA/BETA FOLD FAMILY PROTEIN"/>
    <property type="match status" value="1"/>
</dbReference>
<evidence type="ECO:0000259" key="2">
    <source>
        <dbReference type="Pfam" id="PF00561"/>
    </source>
</evidence>
<dbReference type="PANTHER" id="PTHR43433:SF5">
    <property type="entry name" value="AB HYDROLASE-1 DOMAIN-CONTAINING PROTEIN"/>
    <property type="match status" value="1"/>
</dbReference>
<comment type="caution">
    <text evidence="3">The sequence shown here is derived from an EMBL/GenBank/DDBJ whole genome shotgun (WGS) entry which is preliminary data.</text>
</comment>
<sequence length="326" mass="33551">MTKEFELTIGDGRILHVYDTAPGATDRLPVLWHHGTPNLGAPPEPLFDDRLGLRWISYDRPGYGGSTPEPGRTLASAAGYASHVAGALGLGRFAVMGHSGGASHALACAALLGERVLAVAGVSGLAPCAAAPVPQDVTGEAARGQAGRAARAADDFDWFAGMAPSCEASLRAAAQGRAAKERHEAAAGYDPEMFTPEDHAAFEGKWSWFDSVVGPAVAAGPGGLIADDLAYVSPWGCDVAAVTAPILLVHGDRDRVVPVGHAGRLARLCPTAELRLSPGDGHISVLPSSGTAAVEWLAAEGRRRMGWPPPGRGRGFSRRSPGAGPG</sequence>
<name>A0A9X2GAY5_9ACTN</name>
<feature type="domain" description="AB hydrolase-1" evidence="2">
    <location>
        <begin position="29"/>
        <end position="285"/>
    </location>
</feature>
<dbReference type="AlphaFoldDB" id="A0A9X2GAY5"/>
<dbReference type="Pfam" id="PF00561">
    <property type="entry name" value="Abhydrolase_1"/>
    <property type="match status" value="1"/>
</dbReference>
<proteinExistence type="predicted"/>
<dbReference type="InterPro" id="IPR050471">
    <property type="entry name" value="AB_hydrolase"/>
</dbReference>
<evidence type="ECO:0000313" key="4">
    <source>
        <dbReference type="Proteomes" id="UP001139648"/>
    </source>
</evidence>
<dbReference type="EMBL" id="JAMZEB010000002">
    <property type="protein sequence ID" value="MCP2354335.1"/>
    <property type="molecule type" value="Genomic_DNA"/>
</dbReference>